<dbReference type="AlphaFoldDB" id="A0A8S0Q5F6"/>
<organism evidence="2 3">
    <name type="scientific">Olea europaea subsp. europaea</name>
    <dbReference type="NCBI Taxonomy" id="158383"/>
    <lineage>
        <taxon>Eukaryota</taxon>
        <taxon>Viridiplantae</taxon>
        <taxon>Streptophyta</taxon>
        <taxon>Embryophyta</taxon>
        <taxon>Tracheophyta</taxon>
        <taxon>Spermatophyta</taxon>
        <taxon>Magnoliopsida</taxon>
        <taxon>eudicotyledons</taxon>
        <taxon>Gunneridae</taxon>
        <taxon>Pentapetalae</taxon>
        <taxon>asterids</taxon>
        <taxon>lamiids</taxon>
        <taxon>Lamiales</taxon>
        <taxon>Oleaceae</taxon>
        <taxon>Oleeae</taxon>
        <taxon>Olea</taxon>
    </lineage>
</organism>
<feature type="coiled-coil region" evidence="1">
    <location>
        <begin position="202"/>
        <end position="229"/>
    </location>
</feature>
<dbReference type="Proteomes" id="UP000594638">
    <property type="component" value="Unassembled WGS sequence"/>
</dbReference>
<keyword evidence="1" id="KW-0175">Coiled coil</keyword>
<comment type="caution">
    <text evidence="2">The sequence shown here is derived from an EMBL/GenBank/DDBJ whole genome shotgun (WGS) entry which is preliminary data.</text>
</comment>
<evidence type="ECO:0000256" key="1">
    <source>
        <dbReference type="SAM" id="Coils"/>
    </source>
</evidence>
<dbReference type="OrthoDB" id="10255522at2759"/>
<protein>
    <submittedName>
        <fullName evidence="2">Uncharacterized protein</fullName>
    </submittedName>
</protein>
<proteinExistence type="predicted"/>
<evidence type="ECO:0000313" key="2">
    <source>
        <dbReference type="EMBL" id="CAA2961145.1"/>
    </source>
</evidence>
<sequence>METEIEELKSELYAYAPVVASLNDDVALFEHNTHLHTKLKAAHGRELECSEPMSRNRMKVLFPVPNEIQDLHKLTVRVKEVGKVMEEMDKSVLQGRSNSKIDQPDSMAEIEQLKPRQRLDQDKLYNDLSHSLTVRRRGARGADDRMLELWETVEDGNYGRTIGESLKQIYKLTEGIYYNEVEKELGVDKLELSTRYTEPSHEMSLQEQLAEAEETAEQLVDLNGQLVKNIEESHSPDVRASPESKEALKLSRKFRSRRERDLKGLVICN</sequence>
<accession>A0A8S0Q5F6</accession>
<dbReference type="Gramene" id="OE9A102807T1">
    <property type="protein sequence ID" value="OE9A102807C1"/>
    <property type="gene ID" value="OE9A102807"/>
</dbReference>
<name>A0A8S0Q5F6_OLEEU</name>
<reference evidence="2 3" key="1">
    <citation type="submission" date="2019-12" db="EMBL/GenBank/DDBJ databases">
        <authorList>
            <person name="Alioto T."/>
            <person name="Alioto T."/>
            <person name="Gomez Garrido J."/>
        </authorList>
    </citation>
    <scope>NUCLEOTIDE SEQUENCE [LARGE SCALE GENOMIC DNA]</scope>
</reference>
<evidence type="ECO:0000313" key="3">
    <source>
        <dbReference type="Proteomes" id="UP000594638"/>
    </source>
</evidence>
<keyword evidence="3" id="KW-1185">Reference proteome</keyword>
<gene>
    <name evidence="2" type="ORF">OLEA9_A102807</name>
</gene>
<dbReference type="EMBL" id="CACTIH010000504">
    <property type="protein sequence ID" value="CAA2961145.1"/>
    <property type="molecule type" value="Genomic_DNA"/>
</dbReference>